<dbReference type="GO" id="GO:0004842">
    <property type="term" value="F:ubiquitin-protein transferase activity"/>
    <property type="evidence" value="ECO:0007669"/>
    <property type="project" value="InterPro"/>
</dbReference>
<dbReference type="GO" id="GO:0016567">
    <property type="term" value="P:protein ubiquitination"/>
    <property type="evidence" value="ECO:0007669"/>
    <property type="project" value="InterPro"/>
</dbReference>
<dbReference type="Pfam" id="PF04564">
    <property type="entry name" value="U-box"/>
    <property type="match status" value="1"/>
</dbReference>
<accession>A0A8S2F8I2</accession>
<organism evidence="2 4">
    <name type="scientific">Didymodactylos carnosus</name>
    <dbReference type="NCBI Taxonomy" id="1234261"/>
    <lineage>
        <taxon>Eukaryota</taxon>
        <taxon>Metazoa</taxon>
        <taxon>Spiralia</taxon>
        <taxon>Gnathifera</taxon>
        <taxon>Rotifera</taxon>
        <taxon>Eurotatoria</taxon>
        <taxon>Bdelloidea</taxon>
        <taxon>Philodinida</taxon>
        <taxon>Philodinidae</taxon>
        <taxon>Didymodactylos</taxon>
    </lineage>
</organism>
<dbReference type="CDD" id="cd16655">
    <property type="entry name" value="RING-Ubox_WDSUB1-like"/>
    <property type="match status" value="1"/>
</dbReference>
<sequence length="88" mass="10451">MPNPNITVSRLESLRIKIMAADGFTYEHEFIEKWLEENSRSPMTNEELQHKNLTPNKAIIHILNALKNQNYDVERKNALRIDRFCKRI</sequence>
<dbReference type="Proteomes" id="UP000682733">
    <property type="component" value="Unassembled WGS sequence"/>
</dbReference>
<dbReference type="InterPro" id="IPR052085">
    <property type="entry name" value="WD-SAM-U-box"/>
</dbReference>
<dbReference type="Gene3D" id="3.30.40.10">
    <property type="entry name" value="Zinc/RING finger domain, C3HC4 (zinc finger)"/>
    <property type="match status" value="1"/>
</dbReference>
<name>A0A8S2F8I2_9BILA</name>
<dbReference type="SUPFAM" id="SSF57850">
    <property type="entry name" value="RING/U-box"/>
    <property type="match status" value="1"/>
</dbReference>
<dbReference type="Proteomes" id="UP000677228">
    <property type="component" value="Unassembled WGS sequence"/>
</dbReference>
<comment type="caution">
    <text evidence="2">The sequence shown here is derived from an EMBL/GenBank/DDBJ whole genome shotgun (WGS) entry which is preliminary data.</text>
</comment>
<evidence type="ECO:0000313" key="4">
    <source>
        <dbReference type="Proteomes" id="UP000677228"/>
    </source>
</evidence>
<dbReference type="PANTHER" id="PTHR46573:SF1">
    <property type="entry name" value="WD REPEAT, SAM AND U-BOX DOMAIN-CONTAINING PROTEIN 1"/>
    <property type="match status" value="1"/>
</dbReference>
<dbReference type="EMBL" id="CAJNOK010023918">
    <property type="protein sequence ID" value="CAF1369658.1"/>
    <property type="molecule type" value="Genomic_DNA"/>
</dbReference>
<dbReference type="EMBL" id="CAJOBA010045587">
    <property type="protein sequence ID" value="CAF4178868.1"/>
    <property type="molecule type" value="Genomic_DNA"/>
</dbReference>
<dbReference type="InterPro" id="IPR003613">
    <property type="entry name" value="Ubox_domain"/>
</dbReference>
<dbReference type="InterPro" id="IPR013083">
    <property type="entry name" value="Znf_RING/FYVE/PHD"/>
</dbReference>
<dbReference type="PROSITE" id="PS51698">
    <property type="entry name" value="U_BOX"/>
    <property type="match status" value="1"/>
</dbReference>
<dbReference type="AlphaFoldDB" id="A0A8S2F8I2"/>
<dbReference type="PANTHER" id="PTHR46573">
    <property type="entry name" value="WD REPEAT, SAM AND U-BOX DOMAIN-CONTAINING PROTEIN 1"/>
    <property type="match status" value="1"/>
</dbReference>
<feature type="domain" description="U-box" evidence="1">
    <location>
        <begin position="1"/>
        <end position="73"/>
    </location>
</feature>
<proteinExistence type="predicted"/>
<evidence type="ECO:0000313" key="3">
    <source>
        <dbReference type="EMBL" id="CAF4178868.1"/>
    </source>
</evidence>
<evidence type="ECO:0000313" key="2">
    <source>
        <dbReference type="EMBL" id="CAF1369658.1"/>
    </source>
</evidence>
<gene>
    <name evidence="2" type="ORF">OVA965_LOCUS31612</name>
    <name evidence="3" type="ORF">TMI583_LOCUS32447</name>
</gene>
<protein>
    <recommendedName>
        <fullName evidence="1">U-box domain-containing protein</fullName>
    </recommendedName>
</protein>
<reference evidence="2" key="1">
    <citation type="submission" date="2021-02" db="EMBL/GenBank/DDBJ databases">
        <authorList>
            <person name="Nowell W R."/>
        </authorList>
    </citation>
    <scope>NUCLEOTIDE SEQUENCE</scope>
</reference>
<dbReference type="SMART" id="SM00504">
    <property type="entry name" value="Ubox"/>
    <property type="match status" value="1"/>
</dbReference>
<evidence type="ECO:0000259" key="1">
    <source>
        <dbReference type="PROSITE" id="PS51698"/>
    </source>
</evidence>